<keyword evidence="6 11" id="KW-0812">Transmembrane</keyword>
<evidence type="ECO:0000259" key="12">
    <source>
        <dbReference type="Pfam" id="PF02687"/>
    </source>
</evidence>
<feature type="transmembrane region" description="Helical" evidence="11">
    <location>
        <begin position="171"/>
        <end position="197"/>
    </location>
</feature>
<comment type="similarity">
    <text evidence="2 10">Belongs to the ABC-4 integral membrane protein family. FtsX subfamily.</text>
</comment>
<evidence type="ECO:0000256" key="6">
    <source>
        <dbReference type="ARBA" id="ARBA00022692"/>
    </source>
</evidence>
<dbReference type="PIRSF" id="PIRSF003097">
    <property type="entry name" value="FtsX"/>
    <property type="match status" value="1"/>
</dbReference>
<evidence type="ECO:0000256" key="5">
    <source>
        <dbReference type="ARBA" id="ARBA00022618"/>
    </source>
</evidence>
<keyword evidence="8 10" id="KW-0472">Membrane</keyword>
<comment type="function">
    <text evidence="10">Part of the ABC transporter FtsEX involved in asymmetric cellular division facilitating the initiation of sporulation.</text>
</comment>
<dbReference type="InterPro" id="IPR058204">
    <property type="entry name" value="FtsX_firmicutes-type"/>
</dbReference>
<proteinExistence type="inferred from homology"/>
<dbReference type="EMBL" id="CP048649">
    <property type="protein sequence ID" value="QIB69151.1"/>
    <property type="molecule type" value="Genomic_DNA"/>
</dbReference>
<evidence type="ECO:0000313" key="14">
    <source>
        <dbReference type="EMBL" id="QIB69151.1"/>
    </source>
</evidence>
<dbReference type="GO" id="GO:0005886">
    <property type="term" value="C:plasma membrane"/>
    <property type="evidence" value="ECO:0007669"/>
    <property type="project" value="UniProtKB-SubCell"/>
</dbReference>
<dbReference type="RefSeq" id="WP_163066150.1">
    <property type="nucleotide sequence ID" value="NZ_CP048649.1"/>
</dbReference>
<name>A0A858BT31_9FIRM</name>
<sequence length="297" mass="32467">MFNSIRYTLKQAFIQVFRNRTMSLASVFSITAMMLILGLFFVLIVNINMAAEAAKQEYDTVQVYLLNTTTNEQAESMISEVSGMRGVAKAVYLSKEDALADWKADWGEQAYLLDSLNGNPLPNSIMVTVDTLEASDAVVANLKQKDGVEDVKYYKETVEKLVKITGAIQGAALVIMVFLVVVSVVVVSNTIKLTVLARAREIRIMKYVGATNWFIRGPFLLEGIIIGVVSAGISAGVVAFVYGKVVDLIGRDLFLILSTPMVSQSFLTVNLVYIFLAIGVSIGACGSIVSMRRFLDT</sequence>
<dbReference type="AlphaFoldDB" id="A0A858BT31"/>
<evidence type="ECO:0000256" key="2">
    <source>
        <dbReference type="ARBA" id="ARBA00007379"/>
    </source>
</evidence>
<feature type="transmembrane region" description="Helical" evidence="11">
    <location>
        <begin position="262"/>
        <end position="289"/>
    </location>
</feature>
<dbReference type="Proteomes" id="UP000466848">
    <property type="component" value="Chromosome"/>
</dbReference>
<dbReference type="Gene3D" id="3.30.70.3040">
    <property type="match status" value="1"/>
</dbReference>
<keyword evidence="9 10" id="KW-0131">Cell cycle</keyword>
<evidence type="ECO:0000256" key="9">
    <source>
        <dbReference type="ARBA" id="ARBA00023306"/>
    </source>
</evidence>
<evidence type="ECO:0000256" key="7">
    <source>
        <dbReference type="ARBA" id="ARBA00022989"/>
    </source>
</evidence>
<dbReference type="Pfam" id="PF02687">
    <property type="entry name" value="FtsX"/>
    <property type="match status" value="1"/>
</dbReference>
<comment type="subcellular location">
    <subcellularLocation>
        <location evidence="1">Cell membrane</location>
        <topology evidence="1">Multi-pass membrane protein</topology>
    </subcellularLocation>
</comment>
<evidence type="ECO:0000259" key="13">
    <source>
        <dbReference type="Pfam" id="PF18075"/>
    </source>
</evidence>
<keyword evidence="4 10" id="KW-1003">Cell membrane</keyword>
<reference evidence="14 15" key="1">
    <citation type="submission" date="2020-02" db="EMBL/GenBank/DDBJ databases">
        <authorList>
            <person name="Kim Y.B."/>
            <person name="Roh S.W."/>
        </authorList>
    </citation>
    <scope>NUCLEOTIDE SEQUENCE [LARGE SCALE GENOMIC DNA]</scope>
    <source>
        <strain evidence="14 15">DSM 103574</strain>
    </source>
</reference>
<dbReference type="KEGG" id="abut:Ami103574_07370"/>
<keyword evidence="15" id="KW-1185">Reference proteome</keyword>
<dbReference type="NCBIfam" id="NF038347">
    <property type="entry name" value="FtsX_Gpos"/>
    <property type="match status" value="1"/>
</dbReference>
<evidence type="ECO:0000256" key="1">
    <source>
        <dbReference type="ARBA" id="ARBA00004651"/>
    </source>
</evidence>
<organism evidence="14 15">
    <name type="scientific">Aminipila butyrica</name>
    <dbReference type="NCBI Taxonomy" id="433296"/>
    <lineage>
        <taxon>Bacteria</taxon>
        <taxon>Bacillati</taxon>
        <taxon>Bacillota</taxon>
        <taxon>Clostridia</taxon>
        <taxon>Peptostreptococcales</taxon>
        <taxon>Anaerovoracaceae</taxon>
        <taxon>Aminipila</taxon>
    </lineage>
</organism>
<feature type="transmembrane region" description="Helical" evidence="11">
    <location>
        <begin position="21"/>
        <end position="45"/>
    </location>
</feature>
<evidence type="ECO:0000256" key="4">
    <source>
        <dbReference type="ARBA" id="ARBA00022475"/>
    </source>
</evidence>
<feature type="domain" description="FtsX extracellular" evidence="13">
    <location>
        <begin position="61"/>
        <end position="151"/>
    </location>
</feature>
<protein>
    <recommendedName>
        <fullName evidence="3 10">Cell division protein FtsX</fullName>
    </recommendedName>
</protein>
<accession>A0A858BT31</accession>
<dbReference type="PANTHER" id="PTHR47755:SF1">
    <property type="entry name" value="CELL DIVISION PROTEIN FTSX"/>
    <property type="match status" value="1"/>
</dbReference>
<feature type="domain" description="ABC3 transporter permease C-terminal" evidence="12">
    <location>
        <begin position="174"/>
        <end position="289"/>
    </location>
</feature>
<feature type="transmembrane region" description="Helical" evidence="11">
    <location>
        <begin position="218"/>
        <end position="242"/>
    </location>
</feature>
<dbReference type="Pfam" id="PF18075">
    <property type="entry name" value="FtsX_ECD"/>
    <property type="match status" value="1"/>
</dbReference>
<dbReference type="InterPro" id="IPR003838">
    <property type="entry name" value="ABC3_permease_C"/>
</dbReference>
<dbReference type="PANTHER" id="PTHR47755">
    <property type="entry name" value="CELL DIVISION PROTEIN FTSX"/>
    <property type="match status" value="1"/>
</dbReference>
<evidence type="ECO:0000256" key="11">
    <source>
        <dbReference type="SAM" id="Phobius"/>
    </source>
</evidence>
<keyword evidence="7 11" id="KW-1133">Transmembrane helix</keyword>
<dbReference type="GO" id="GO:0051301">
    <property type="term" value="P:cell division"/>
    <property type="evidence" value="ECO:0007669"/>
    <property type="project" value="UniProtKB-KW"/>
</dbReference>
<evidence type="ECO:0000256" key="10">
    <source>
        <dbReference type="PIRNR" id="PIRNR003097"/>
    </source>
</evidence>
<evidence type="ECO:0000313" key="15">
    <source>
        <dbReference type="Proteomes" id="UP000466848"/>
    </source>
</evidence>
<gene>
    <name evidence="14" type="ORF">Ami103574_07370</name>
</gene>
<dbReference type="InterPro" id="IPR004513">
    <property type="entry name" value="FtsX"/>
</dbReference>
<keyword evidence="5 10" id="KW-0132">Cell division</keyword>
<evidence type="ECO:0000256" key="8">
    <source>
        <dbReference type="ARBA" id="ARBA00023136"/>
    </source>
</evidence>
<evidence type="ECO:0000256" key="3">
    <source>
        <dbReference type="ARBA" id="ARBA00021907"/>
    </source>
</evidence>
<dbReference type="InterPro" id="IPR040690">
    <property type="entry name" value="FtsX_ECD"/>
</dbReference>